<name>A0ABV6UI88_9ACTN</name>
<dbReference type="Gene3D" id="3.20.20.80">
    <property type="entry name" value="Glycosidases"/>
    <property type="match status" value="1"/>
</dbReference>
<comment type="catalytic activity">
    <reaction evidence="1">
        <text>Hydrolysis of terminal non-reducing alpha-L-arabinofuranoside residues in alpha-L-arabinosides.</text>
        <dbReference type="EC" id="3.2.1.55"/>
    </reaction>
</comment>
<proteinExistence type="inferred from homology"/>
<dbReference type="InterPro" id="IPR017853">
    <property type="entry name" value="GH"/>
</dbReference>
<dbReference type="RefSeq" id="WP_037595952.1">
    <property type="nucleotide sequence ID" value="NZ_JBHEZZ010000003.1"/>
</dbReference>
<accession>A0ABV6UI88</accession>
<keyword evidence="7" id="KW-0326">Glycosidase</keyword>
<feature type="domain" description="Alpha-L-arabinofuranosidase C-terminal" evidence="8">
    <location>
        <begin position="293"/>
        <end position="491"/>
    </location>
</feature>
<dbReference type="PANTHER" id="PTHR43576">
    <property type="entry name" value="ALPHA-L-ARABINOFURANOSIDASE C-RELATED"/>
    <property type="match status" value="1"/>
</dbReference>
<dbReference type="SUPFAM" id="SSF51445">
    <property type="entry name" value="(Trans)glycosidases"/>
    <property type="match status" value="1"/>
</dbReference>
<evidence type="ECO:0000256" key="6">
    <source>
        <dbReference type="ARBA" id="ARBA00023277"/>
    </source>
</evidence>
<evidence type="ECO:0000313" key="10">
    <source>
        <dbReference type="Proteomes" id="UP001592528"/>
    </source>
</evidence>
<evidence type="ECO:0000256" key="3">
    <source>
        <dbReference type="ARBA" id="ARBA00011165"/>
    </source>
</evidence>
<dbReference type="InterPro" id="IPR010720">
    <property type="entry name" value="Alpha-L-AF_C"/>
</dbReference>
<sequence>MTARQQAHLTVHPLFDIGEIDPRIFGSFVEHMGRCVYSGVFEPGHPTADAAGFRGDVTDLVRELGVSVVRYPGGNFVSGYDWRDGVGPVGDRPTRLDLAWRSLEPNTVGIDEFLPWARRNGLEPMMAVNLGTAGPKEAAELVEYCNLAGGTATAAERAANGHPAPHAVRTWCLGNEMDGPWQIGHTTAAEYGRRAAEAGKAMRLVDPGIELVACGSSFRHMPTFGAWEDTVAELTLDVADYMSMHAYYDGTADRRDYLASGQRLERFITDVVATCDAVSARLGSPRRMMISLDEWNVWSSAAASSPVGEGQDHEISHAPRITEDPYQALDAVVLGDLIIGILNHADRVKIGCLSLLVNVSAPILTEPGGGASRQAIFHPFAAAAHTARGRALSARLTAPAFATPTHGDVPQVAAAVTHDPATGQAAVFATNRGSEPVELTIDHNAFGAFDIKSAHTLTAADLRSPGDLTLVPLEQFHPGARSSTLLLPPESWTLAEAVARA</sequence>
<dbReference type="Pfam" id="PF22848">
    <property type="entry name" value="ASD1_dom"/>
    <property type="match status" value="1"/>
</dbReference>
<dbReference type="Proteomes" id="UP001592528">
    <property type="component" value="Unassembled WGS sequence"/>
</dbReference>
<comment type="caution">
    <text evidence="9">The sequence shown here is derived from an EMBL/GenBank/DDBJ whole genome shotgun (WGS) entry which is preliminary data.</text>
</comment>
<evidence type="ECO:0000256" key="5">
    <source>
        <dbReference type="ARBA" id="ARBA00022801"/>
    </source>
</evidence>
<dbReference type="EC" id="3.2.1.55" evidence="4"/>
<dbReference type="InterPro" id="IPR055235">
    <property type="entry name" value="ASD1_cat"/>
</dbReference>
<dbReference type="EMBL" id="JBHEZZ010000003">
    <property type="protein sequence ID" value="MFC1401147.1"/>
    <property type="molecule type" value="Genomic_DNA"/>
</dbReference>
<dbReference type="SUPFAM" id="SSF51011">
    <property type="entry name" value="Glycosyl hydrolase domain"/>
    <property type="match status" value="1"/>
</dbReference>
<organism evidence="9 10">
    <name type="scientific">Streptacidiphilus cavernicola</name>
    <dbReference type="NCBI Taxonomy" id="3342716"/>
    <lineage>
        <taxon>Bacteria</taxon>
        <taxon>Bacillati</taxon>
        <taxon>Actinomycetota</taxon>
        <taxon>Actinomycetes</taxon>
        <taxon>Kitasatosporales</taxon>
        <taxon>Streptomycetaceae</taxon>
        <taxon>Streptacidiphilus</taxon>
    </lineage>
</organism>
<protein>
    <recommendedName>
        <fullName evidence="4">non-reducing end alpha-L-arabinofuranosidase</fullName>
        <ecNumber evidence="4">3.2.1.55</ecNumber>
    </recommendedName>
</protein>
<evidence type="ECO:0000259" key="8">
    <source>
        <dbReference type="SMART" id="SM00813"/>
    </source>
</evidence>
<evidence type="ECO:0000256" key="7">
    <source>
        <dbReference type="ARBA" id="ARBA00023295"/>
    </source>
</evidence>
<reference evidence="9 10" key="1">
    <citation type="submission" date="2024-09" db="EMBL/GenBank/DDBJ databases">
        <authorList>
            <person name="Lee S.D."/>
        </authorList>
    </citation>
    <scope>NUCLEOTIDE SEQUENCE [LARGE SCALE GENOMIC DNA]</scope>
    <source>
        <strain evidence="9 10">N1-5</strain>
    </source>
</reference>
<dbReference type="Gene3D" id="2.60.40.1180">
    <property type="entry name" value="Golgi alpha-mannosidase II"/>
    <property type="match status" value="1"/>
</dbReference>
<gene>
    <name evidence="9" type="ORF">ACEZDJ_07590</name>
</gene>
<keyword evidence="10" id="KW-1185">Reference proteome</keyword>
<comment type="similarity">
    <text evidence="2">Belongs to the glycosyl hydrolase 51 family.</text>
</comment>
<dbReference type="Pfam" id="PF06964">
    <property type="entry name" value="Alpha-L-AF_C"/>
    <property type="match status" value="1"/>
</dbReference>
<comment type="subunit">
    <text evidence="3">Homohexamer; trimer of dimers.</text>
</comment>
<evidence type="ECO:0000313" key="9">
    <source>
        <dbReference type="EMBL" id="MFC1401147.1"/>
    </source>
</evidence>
<dbReference type="SMART" id="SM00813">
    <property type="entry name" value="Alpha-L-AF_C"/>
    <property type="match status" value="1"/>
</dbReference>
<evidence type="ECO:0000256" key="4">
    <source>
        <dbReference type="ARBA" id="ARBA00012670"/>
    </source>
</evidence>
<keyword evidence="6" id="KW-0119">Carbohydrate metabolism</keyword>
<evidence type="ECO:0000256" key="2">
    <source>
        <dbReference type="ARBA" id="ARBA00007186"/>
    </source>
</evidence>
<dbReference type="PANTHER" id="PTHR43576:SF3">
    <property type="entry name" value="ALPHA-L-ARABINOFURANOSIDASE C"/>
    <property type="match status" value="1"/>
</dbReference>
<keyword evidence="5" id="KW-0378">Hydrolase</keyword>
<dbReference type="InterPro" id="IPR013780">
    <property type="entry name" value="Glyco_hydro_b"/>
</dbReference>
<evidence type="ECO:0000256" key="1">
    <source>
        <dbReference type="ARBA" id="ARBA00001462"/>
    </source>
</evidence>